<evidence type="ECO:0000259" key="2">
    <source>
        <dbReference type="Pfam" id="PF17936"/>
    </source>
</evidence>
<dbReference type="EMBL" id="JASSOM010000092">
    <property type="protein sequence ID" value="MDK9366138.1"/>
    <property type="molecule type" value="Genomic_DNA"/>
</dbReference>
<organism evidence="3 4">
    <name type="scientific">Lelliottia wanjuensis</name>
    <dbReference type="NCBI Taxonomy" id="3050585"/>
    <lineage>
        <taxon>Bacteria</taxon>
        <taxon>Pseudomonadati</taxon>
        <taxon>Pseudomonadota</taxon>
        <taxon>Gammaproteobacteria</taxon>
        <taxon>Enterobacterales</taxon>
        <taxon>Enterobacteriaceae</taxon>
        <taxon>Lelliottia</taxon>
    </lineage>
</organism>
<accession>A0AAP4FYP6</accession>
<dbReference type="InterPro" id="IPR013783">
    <property type="entry name" value="Ig-like_fold"/>
</dbReference>
<reference evidence="3 4" key="1">
    <citation type="submission" date="2023-06" db="EMBL/GenBank/DDBJ databases">
        <title>Identification and characterization of antibiotic-resistant Gram-negative bacteria.</title>
        <authorList>
            <person name="Cho G.-S."/>
            <person name="Lee J."/>
            <person name="Tai E."/>
            <person name="Jeong S."/>
            <person name="Kim I."/>
            <person name="Kim B.-E."/>
            <person name="Jeong M.-I."/>
            <person name="Oh K.-K."/>
            <person name="Franz C.M.A.P."/>
        </authorList>
    </citation>
    <scope>NUCLEOTIDE SEQUENCE [LARGE SCALE GENOMIC DNA]</scope>
    <source>
        <strain evidence="3 4">V106_12</strain>
    </source>
</reference>
<feature type="region of interest" description="Disordered" evidence="1">
    <location>
        <begin position="172"/>
        <end position="239"/>
    </location>
</feature>
<evidence type="ECO:0000256" key="1">
    <source>
        <dbReference type="SAM" id="MobiDB-lite"/>
    </source>
</evidence>
<protein>
    <submittedName>
        <fullName evidence="3">Ig-like domain-containing protein</fullName>
    </submittedName>
</protein>
<dbReference type="InterPro" id="IPR041498">
    <property type="entry name" value="Big_6"/>
</dbReference>
<proteinExistence type="predicted"/>
<dbReference type="Pfam" id="PF17936">
    <property type="entry name" value="Big_6"/>
    <property type="match status" value="1"/>
</dbReference>
<comment type="caution">
    <text evidence="3">The sequence shown here is derived from an EMBL/GenBank/DDBJ whole genome shotgun (WGS) entry which is preliminary data.</text>
</comment>
<dbReference type="Proteomes" id="UP001223214">
    <property type="component" value="Unassembled WGS sequence"/>
</dbReference>
<dbReference type="RefSeq" id="WP_285150905.1">
    <property type="nucleotide sequence ID" value="NZ_JASSOM010000092.1"/>
</dbReference>
<name>A0AAP4FYP6_9ENTR</name>
<evidence type="ECO:0000313" key="4">
    <source>
        <dbReference type="Proteomes" id="UP001223214"/>
    </source>
</evidence>
<evidence type="ECO:0000313" key="3">
    <source>
        <dbReference type="EMBL" id="MDK9366138.1"/>
    </source>
</evidence>
<gene>
    <name evidence="3" type="ORF">QQF32_23355</name>
</gene>
<feature type="domain" description="Bacterial Ig" evidence="2">
    <location>
        <begin position="398"/>
        <end position="458"/>
    </location>
</feature>
<keyword evidence="4" id="KW-1185">Reference proteome</keyword>
<sequence>MTFKLLMQQTGQHAHEIALSHNNNTTFVSAMPGSRFSIEKQAGDIQNMTRNGEQLVINSADGKSVVIDHFFGPANKDMKSLTMNDVGTGHKEYVLGDEHIYANGQPVVSYPPEQLRQMVSGQEYYSHQAGEAAAAGTGEQEGKSEVDPLWVALGLGGVALIAGTIALLANNDDDDDDHHSDSNGGGGDDDNGGDTPVPPDPDANKGYAHAVTMDVSNGSSLHGTTDTPNAKIMIDTNGDGKPDYTATSDAKGSWSVPSCEPHLADNQSVTAWVVDENGAKNQTSITVDFHAPDVVSLDVTTDLTALSGVTEANAVVSLDVDGDGKADYSIKADAQGKYSFALVDQVLIPGTSVLTITDTAGNSTTVHLPLNAAPTILGISDTPDGTIEMTNSTLSTSPTVHGMGEPGSEIDVVDSNGNVVATTQVGADGQWQITLDNLAQGSNTFSAVTHASAEATSSCDNQTSAITVNYISGQGNLNVITPGDMIHTVETDNGINTTQSITRAMPGGGYLIAWAQPESAGSEYYDIKINIYDDKGQVVNTLTVGQENTMDGYTTTDGLQGLNNFDVSVSPVDGSITVFYAEGTPGDLGYTGTTAVYERFTADGTPITDGPQTVVATEDQGGLNGLLDSILGQHIADAINGAVDVVWNAIDKVIQPIGEIFGVDIDGLEKTLVDGLSDRLASLLYGSGTFGANIIQMDDGSVVFVGSRYSEGLDSSTLIDRLDISGFIHDFCDDLGMSSIGDFLCNVLVEPIENVVDSILEWVDISTGSAGSLVWGVEFAPDENGNLVQTTDFQYDQVRNIVSGLDENGFISGSDHNGTINQIAQWIFGTNGDSVGASIGLDGTQCGENTYAVIWQSMGKNAEMSDTTTPEIKITLVDATTGKHITSDVVLSHSGLDPKIVTLDDGSLVATYVSLNPQDHGDIYAQHLSVSNGQFIALGNPQCVNTVTEGTQGLIDGTFKEAYDVSALDNGGFIVTWTSTAADGKEHLEAQLFDMDCVKVGSEMQIDSGHGNAINDSSVTALDDGGYVVNWSESNLTDNTSTVMYAIYNDDGSLRTSGAESATPDNGSEYHLAPETTTFTGSDGSDVIDAHLASATVNGGNGDDRIMVDSNTIAHVDGGAGNDTVVIANDGNVNSDALAKFSHIETIDLNASNGANTLTLSIDDVLKTTSGGDKLFITGGANDTVDLDQEKWTMTATGCKDGQSYNLYTYDDDHHTQVWVQNNMQIA</sequence>
<feature type="compositionally biased region" description="Polar residues" evidence="1">
    <location>
        <begin position="214"/>
        <end position="228"/>
    </location>
</feature>
<dbReference type="AlphaFoldDB" id="A0AAP4FYP6"/>
<dbReference type="Gene3D" id="2.60.40.10">
    <property type="entry name" value="Immunoglobulins"/>
    <property type="match status" value="2"/>
</dbReference>